<dbReference type="Gene3D" id="3.40.50.620">
    <property type="entry name" value="HUPs"/>
    <property type="match status" value="1"/>
</dbReference>
<dbReference type="PANTHER" id="PTHR30336:SF20">
    <property type="entry name" value="DUF218 DOMAIN-CONTAINING PROTEIN"/>
    <property type="match status" value="1"/>
</dbReference>
<protein>
    <recommendedName>
        <fullName evidence="1">DUF218 domain-containing protein</fullName>
    </recommendedName>
</protein>
<dbReference type="Pfam" id="PF02698">
    <property type="entry name" value="DUF218"/>
    <property type="match status" value="1"/>
</dbReference>
<accession>A0A7K0DKJ4</accession>
<feature type="domain" description="DUF218" evidence="1">
    <location>
        <begin position="41"/>
        <end position="185"/>
    </location>
</feature>
<reference evidence="2 3" key="1">
    <citation type="submission" date="2019-10" db="EMBL/GenBank/DDBJ databases">
        <title>Nocardia macrotermitis sp. nov. and Nocardia aurantia sp. nov., isolated from the gut of fungus growing-termite Macrotermes natalensis.</title>
        <authorList>
            <person name="Benndorf R."/>
            <person name="Schwitalla J."/>
            <person name="Martin K."/>
            <person name="De Beer W."/>
            <person name="Kaster A.-K."/>
            <person name="Vollmers J."/>
            <person name="Poulsen M."/>
            <person name="Beemelmanns C."/>
        </authorList>
    </citation>
    <scope>NUCLEOTIDE SEQUENCE [LARGE SCALE GENOMIC DNA]</scope>
    <source>
        <strain evidence="2 3">RB56</strain>
    </source>
</reference>
<sequence>MVGAVAGLVTVAASEALHHRASRRGFGDESGWDTAGSDGTEAVVVLGYPSRPDGSTHPLQRWRCRIAARSMHQDGIVVFTGGAVRRKQAEADVMARYACDVLGIPAGRIVTETRARSTWQNIEFSIPLIEHADRIRVVSDPMHAARARRYLRIQRPDLATRLAPAADYRLLEQWWLKVPTAAHELAAVARRRAGRMLVRTGRVDTTTMPTPVTTMASA</sequence>
<dbReference type="CDD" id="cd06259">
    <property type="entry name" value="YdcF-like"/>
    <property type="match status" value="1"/>
</dbReference>
<evidence type="ECO:0000259" key="1">
    <source>
        <dbReference type="Pfam" id="PF02698"/>
    </source>
</evidence>
<proteinExistence type="predicted"/>
<keyword evidence="3" id="KW-1185">Reference proteome</keyword>
<organism evidence="2 3">
    <name type="scientific">Nocardia aurantia</name>
    <dbReference type="NCBI Taxonomy" id="2585199"/>
    <lineage>
        <taxon>Bacteria</taxon>
        <taxon>Bacillati</taxon>
        <taxon>Actinomycetota</taxon>
        <taxon>Actinomycetes</taxon>
        <taxon>Mycobacteriales</taxon>
        <taxon>Nocardiaceae</taxon>
        <taxon>Nocardia</taxon>
    </lineage>
</organism>
<dbReference type="InterPro" id="IPR003848">
    <property type="entry name" value="DUF218"/>
</dbReference>
<dbReference type="EMBL" id="WEGI01000003">
    <property type="protein sequence ID" value="MQY25752.1"/>
    <property type="molecule type" value="Genomic_DNA"/>
</dbReference>
<gene>
    <name evidence="2" type="ORF">NRB56_13110</name>
</gene>
<dbReference type="Proteomes" id="UP000431401">
    <property type="component" value="Unassembled WGS sequence"/>
</dbReference>
<dbReference type="InterPro" id="IPR051599">
    <property type="entry name" value="Cell_Envelope_Assoc"/>
</dbReference>
<dbReference type="GO" id="GO:0005886">
    <property type="term" value="C:plasma membrane"/>
    <property type="evidence" value="ECO:0007669"/>
    <property type="project" value="TreeGrafter"/>
</dbReference>
<comment type="caution">
    <text evidence="2">The sequence shown here is derived from an EMBL/GenBank/DDBJ whole genome shotgun (WGS) entry which is preliminary data.</text>
</comment>
<dbReference type="PANTHER" id="PTHR30336">
    <property type="entry name" value="INNER MEMBRANE PROTEIN, PROBABLE PERMEASE"/>
    <property type="match status" value="1"/>
</dbReference>
<evidence type="ECO:0000313" key="2">
    <source>
        <dbReference type="EMBL" id="MQY25752.1"/>
    </source>
</evidence>
<dbReference type="AlphaFoldDB" id="A0A7K0DKJ4"/>
<evidence type="ECO:0000313" key="3">
    <source>
        <dbReference type="Proteomes" id="UP000431401"/>
    </source>
</evidence>
<name>A0A7K0DKJ4_9NOCA</name>
<dbReference type="InterPro" id="IPR014729">
    <property type="entry name" value="Rossmann-like_a/b/a_fold"/>
</dbReference>